<gene>
    <name evidence="1" type="ORF">Lpp22_2584</name>
</gene>
<organism evidence="1 2">
    <name type="scientific">Lacticaseibacillus paracasei subsp. paracasei Lpp22</name>
    <dbReference type="NCBI Taxonomy" id="1256221"/>
    <lineage>
        <taxon>Bacteria</taxon>
        <taxon>Bacillati</taxon>
        <taxon>Bacillota</taxon>
        <taxon>Bacilli</taxon>
        <taxon>Lactobacillales</taxon>
        <taxon>Lactobacillaceae</taxon>
        <taxon>Lacticaseibacillus</taxon>
    </lineage>
</organism>
<name>A0A8E0I7L0_LACPA</name>
<evidence type="ECO:0000313" key="2">
    <source>
        <dbReference type="Proteomes" id="UP000014257"/>
    </source>
</evidence>
<dbReference type="Proteomes" id="UP000014257">
    <property type="component" value="Unassembled WGS sequence"/>
</dbReference>
<accession>A0A8E0I7L0</accession>
<protein>
    <submittedName>
        <fullName evidence="1">Uncharacterized protein</fullName>
    </submittedName>
</protein>
<sequence length="46" mass="4850">MNKGARASVIIVSIGIEATRMQTVTACEVVSANALSNQSAVVFYTF</sequence>
<proteinExistence type="predicted"/>
<evidence type="ECO:0000313" key="1">
    <source>
        <dbReference type="EMBL" id="EPC22267.1"/>
    </source>
</evidence>
<reference evidence="1 2" key="1">
    <citation type="journal article" date="2013" name="PLoS ONE">
        <title>Lactobacillus paracasei comparative genomics: towards species pan-genome definition and exploitation of diversity.</title>
        <authorList>
            <person name="Smokvina T."/>
            <person name="Wels M."/>
            <person name="Polka J."/>
            <person name="Chervaux C."/>
            <person name="Brisse S."/>
            <person name="Boekhorst J."/>
            <person name="van Hylckama Vlieg J.E."/>
            <person name="Siezen R.J."/>
        </authorList>
    </citation>
    <scope>NUCLEOTIDE SEQUENCE [LARGE SCALE GENOMIC DNA]</scope>
    <source>
        <strain evidence="1 2">Lpp22</strain>
    </source>
</reference>
<comment type="caution">
    <text evidence="1">The sequence shown here is derived from an EMBL/GenBank/DDBJ whole genome shotgun (WGS) entry which is preliminary data.</text>
</comment>
<dbReference type="AlphaFoldDB" id="A0A8E0I7L0"/>
<dbReference type="EMBL" id="ANMI01000261">
    <property type="protein sequence ID" value="EPC22267.1"/>
    <property type="molecule type" value="Genomic_DNA"/>
</dbReference>